<dbReference type="RefSeq" id="WP_255331518.1">
    <property type="nucleotide sequence ID" value="NZ_VOTZ01000002.1"/>
</dbReference>
<dbReference type="PANTHER" id="PTHR40730:SF5">
    <property type="entry name" value="HTH CRO_C1-TYPE DOMAIN-CONTAINING PROTEIN"/>
    <property type="match status" value="1"/>
</dbReference>
<evidence type="ECO:0000259" key="1">
    <source>
        <dbReference type="Pfam" id="PF10120"/>
    </source>
</evidence>
<keyword evidence="3" id="KW-1185">Reference proteome</keyword>
<protein>
    <submittedName>
        <fullName evidence="2">Phosphomethylpyrimidine kinase</fullName>
    </submittedName>
</protein>
<dbReference type="EMBL" id="VOTZ01000002">
    <property type="protein sequence ID" value="MCQ1537604.1"/>
    <property type="molecule type" value="Genomic_DNA"/>
</dbReference>
<dbReference type="Proteomes" id="UP001524383">
    <property type="component" value="Unassembled WGS sequence"/>
</dbReference>
<evidence type="ECO:0000313" key="2">
    <source>
        <dbReference type="EMBL" id="MCQ1537604.1"/>
    </source>
</evidence>
<feature type="domain" description="Thiamine-phosphate synthase ThiN" evidence="1">
    <location>
        <begin position="14"/>
        <end position="173"/>
    </location>
</feature>
<dbReference type="InterPro" id="IPR019293">
    <property type="entry name" value="ThiN"/>
</dbReference>
<comment type="caution">
    <text evidence="2">The sequence shown here is derived from an EMBL/GenBank/DDBJ whole genome shotgun (WGS) entry which is preliminary data.</text>
</comment>
<sequence length="184" mass="20349">MTATDEKTEILDSLRYAVLELQDKMDPRLIPEVGSNIVYARKSAKTPLDVAAVEGRIVSLRGAVHPVGECTFGGSDHVARIVLTAMRFDPEIRSAANIRFSEDLAALLDMLSYNICWFDREKEPPGIQTMDWGVASCCREEVPDMILDRGAIGKEPMIRILGPDPLSVANTIIMLSSRITNMEI</sequence>
<keyword evidence="2" id="KW-0418">Kinase</keyword>
<proteinExistence type="predicted"/>
<dbReference type="PANTHER" id="PTHR40730">
    <property type="entry name" value="TRANSCRIPTIONAL REGULATOR PROTEIN-LIKE PROTEIN"/>
    <property type="match status" value="1"/>
</dbReference>
<organism evidence="2 3">
    <name type="scientific">Methanocalculus taiwanensis</name>
    <dbReference type="NCBI Taxonomy" id="106207"/>
    <lineage>
        <taxon>Archaea</taxon>
        <taxon>Methanobacteriati</taxon>
        <taxon>Methanobacteriota</taxon>
        <taxon>Stenosarchaea group</taxon>
        <taxon>Methanomicrobia</taxon>
        <taxon>Methanomicrobiales</taxon>
        <taxon>Methanocalculaceae</taxon>
        <taxon>Methanocalculus</taxon>
    </lineage>
</organism>
<dbReference type="SUPFAM" id="SSF53639">
    <property type="entry name" value="AraD/HMP-PK domain-like"/>
    <property type="match status" value="1"/>
</dbReference>
<name>A0ABD4TF24_9EURY</name>
<keyword evidence="2" id="KW-0808">Transferase</keyword>
<dbReference type="Gene3D" id="3.40.225.10">
    <property type="entry name" value="Class II aldolase/adducin N-terminal domain"/>
    <property type="match status" value="1"/>
</dbReference>
<dbReference type="AlphaFoldDB" id="A0ABD4TF24"/>
<dbReference type="InterPro" id="IPR036409">
    <property type="entry name" value="Aldolase_II/adducin_N_sf"/>
</dbReference>
<dbReference type="Pfam" id="PF10120">
    <property type="entry name" value="ThiN"/>
    <property type="match status" value="1"/>
</dbReference>
<evidence type="ECO:0000313" key="3">
    <source>
        <dbReference type="Proteomes" id="UP001524383"/>
    </source>
</evidence>
<dbReference type="GO" id="GO:0016301">
    <property type="term" value="F:kinase activity"/>
    <property type="evidence" value="ECO:0007669"/>
    <property type="project" value="UniProtKB-KW"/>
</dbReference>
<reference evidence="2 3" key="1">
    <citation type="submission" date="2019-08" db="EMBL/GenBank/DDBJ databases">
        <authorList>
            <person name="Chen S.-C."/>
            <person name="Lai M.-C."/>
            <person name="You Y.-T."/>
        </authorList>
    </citation>
    <scope>NUCLEOTIDE SEQUENCE [LARGE SCALE GENOMIC DNA]</scope>
    <source>
        <strain evidence="2 3">P2F9704a</strain>
    </source>
</reference>
<accession>A0ABD4TF24</accession>
<gene>
    <name evidence="2" type="ORF">FTO68_01170</name>
</gene>